<keyword evidence="5" id="KW-0472">Membrane</keyword>
<keyword evidence="5" id="KW-0812">Transmembrane</keyword>
<name>A0A8S0Z6K3_ARCPL</name>
<sequence length="518" mass="58775">MITMGGTKSHKMPFWELSRGLIRRGHNITFISAFPADFHITGMEEIAPEGLVSYVRQFMSFDLVGSRMRGEIQISVQDIIRYGYEACDAFLNDPETRAFLRSGRSFDLIVLDGAYPECALGIAYKFKVPFMYINTVGFYSTPFSISGSPTPYSVTPFFGYGFTDNMGILEKTLNAAFQIGSSAVHAFSMQLLQGVLRRNFGSQVPHVYDMAKNVSFILQNGHYSVSYPRPYLPNVAEVACIHCKEPKVLDPEIEEWISGAGETGFVYVSMGSSVRTSNMPLSVHRLFVEALGRLSQRVLWKQDAEQNMTDIPSNIRLYKWLPQQDLLGHPKIKAFVTHGGLLSMFETVYHGVPIVSIPVFCDHDANAAKAEGDGYAKKLDLRHLDSEKLYEAIQEVIREPSYKTEVRKRQILLRDQKETPLERAIYWTEYVIRHKGAYHLQSPAKDLNFFQYYCLDSLLLVTSLLITIYGLMSYALRLSFNRLINYVQKRQLKNLFGSSNNVLNLEELNGTGKSKKNL</sequence>
<dbReference type="Proteomes" id="UP000494256">
    <property type="component" value="Unassembled WGS sequence"/>
</dbReference>
<evidence type="ECO:0000313" key="7">
    <source>
        <dbReference type="Proteomes" id="UP000494256"/>
    </source>
</evidence>
<dbReference type="PANTHER" id="PTHR48043:SF27">
    <property type="entry name" value="UDP-GLUCURONOSYLTRANSFERASE"/>
    <property type="match status" value="1"/>
</dbReference>
<dbReference type="InterPro" id="IPR002213">
    <property type="entry name" value="UDP_glucos_trans"/>
</dbReference>
<comment type="caution">
    <text evidence="6">The sequence shown here is derived from an EMBL/GenBank/DDBJ whole genome shotgun (WGS) entry which is preliminary data.</text>
</comment>
<comment type="subcellular location">
    <subcellularLocation>
        <location evidence="5">Membrane</location>
        <topology evidence="5">Single-pass membrane protein</topology>
    </subcellularLocation>
</comment>
<dbReference type="PROSITE" id="PS00375">
    <property type="entry name" value="UDPGT"/>
    <property type="match status" value="1"/>
</dbReference>
<comment type="similarity">
    <text evidence="1 4">Belongs to the UDP-glycosyltransferase family.</text>
</comment>
<dbReference type="EMBL" id="CADEBD010000282">
    <property type="protein sequence ID" value="CAB3228394.1"/>
    <property type="molecule type" value="Genomic_DNA"/>
</dbReference>
<evidence type="ECO:0000256" key="4">
    <source>
        <dbReference type="RuleBase" id="RU003718"/>
    </source>
</evidence>
<dbReference type="SUPFAM" id="SSF53756">
    <property type="entry name" value="UDP-Glycosyltransferase/glycogen phosphorylase"/>
    <property type="match status" value="1"/>
</dbReference>
<dbReference type="GO" id="GO:0016020">
    <property type="term" value="C:membrane"/>
    <property type="evidence" value="ECO:0007669"/>
    <property type="project" value="UniProtKB-SubCell"/>
</dbReference>
<keyword evidence="5" id="KW-1133">Transmembrane helix</keyword>
<dbReference type="CDD" id="cd03784">
    <property type="entry name" value="GT1_Gtf-like"/>
    <property type="match status" value="1"/>
</dbReference>
<protein>
    <recommendedName>
        <fullName evidence="5">UDP-glucuronosyltransferase</fullName>
        <ecNumber evidence="5">2.4.1.17</ecNumber>
    </recommendedName>
</protein>
<dbReference type="FunFam" id="3.40.50.2000:FF:000021">
    <property type="entry name" value="UDP-glucuronosyltransferase"/>
    <property type="match status" value="1"/>
</dbReference>
<proteinExistence type="inferred from homology"/>
<dbReference type="OrthoDB" id="300780at2759"/>
<dbReference type="Gene3D" id="3.40.50.2000">
    <property type="entry name" value="Glycogen Phosphorylase B"/>
    <property type="match status" value="2"/>
</dbReference>
<dbReference type="InterPro" id="IPR035595">
    <property type="entry name" value="UDP_glycos_trans_CS"/>
</dbReference>
<dbReference type="PANTHER" id="PTHR48043">
    <property type="entry name" value="EG:EG0003.4 PROTEIN-RELATED"/>
    <property type="match status" value="1"/>
</dbReference>
<keyword evidence="2 4" id="KW-0328">Glycosyltransferase</keyword>
<comment type="catalytic activity">
    <reaction evidence="5">
        <text>glucuronate acceptor + UDP-alpha-D-glucuronate = acceptor beta-D-glucuronoside + UDP + H(+)</text>
        <dbReference type="Rhea" id="RHEA:21032"/>
        <dbReference type="ChEBI" id="CHEBI:15378"/>
        <dbReference type="ChEBI" id="CHEBI:58052"/>
        <dbReference type="ChEBI" id="CHEBI:58223"/>
        <dbReference type="ChEBI" id="CHEBI:132367"/>
        <dbReference type="ChEBI" id="CHEBI:132368"/>
        <dbReference type="EC" id="2.4.1.17"/>
    </reaction>
</comment>
<dbReference type="GO" id="GO:0015020">
    <property type="term" value="F:glucuronosyltransferase activity"/>
    <property type="evidence" value="ECO:0007669"/>
    <property type="project" value="UniProtKB-EC"/>
</dbReference>
<dbReference type="AlphaFoldDB" id="A0A8S0Z6K3"/>
<evidence type="ECO:0000313" key="6">
    <source>
        <dbReference type="EMBL" id="CAB3228394.1"/>
    </source>
</evidence>
<evidence type="ECO:0000256" key="5">
    <source>
        <dbReference type="RuleBase" id="RU362059"/>
    </source>
</evidence>
<dbReference type="EC" id="2.4.1.17" evidence="5"/>
<reference evidence="6 7" key="1">
    <citation type="submission" date="2020-04" db="EMBL/GenBank/DDBJ databases">
        <authorList>
            <person name="Wallbank WR R."/>
            <person name="Pardo Diaz C."/>
            <person name="Kozak K."/>
            <person name="Martin S."/>
            <person name="Jiggins C."/>
            <person name="Moest M."/>
            <person name="Warren A I."/>
            <person name="Byers J.R.P. K."/>
            <person name="Montejo-Kovacevich G."/>
            <person name="Yen C E."/>
        </authorList>
    </citation>
    <scope>NUCLEOTIDE SEQUENCE [LARGE SCALE GENOMIC DNA]</scope>
</reference>
<evidence type="ECO:0000256" key="2">
    <source>
        <dbReference type="ARBA" id="ARBA00022676"/>
    </source>
</evidence>
<evidence type="ECO:0000256" key="3">
    <source>
        <dbReference type="ARBA" id="ARBA00022679"/>
    </source>
</evidence>
<gene>
    <name evidence="6" type="ORF">APLA_LOCUS3544</name>
</gene>
<keyword evidence="3 4" id="KW-0808">Transferase</keyword>
<accession>A0A8S0Z6K3</accession>
<feature type="transmembrane region" description="Helical" evidence="5">
    <location>
        <begin position="450"/>
        <end position="472"/>
    </location>
</feature>
<dbReference type="InterPro" id="IPR050271">
    <property type="entry name" value="UDP-glycosyltransferase"/>
</dbReference>
<organism evidence="6 7">
    <name type="scientific">Arctia plantaginis</name>
    <name type="common">Wood tiger moth</name>
    <name type="synonym">Phalaena plantaginis</name>
    <dbReference type="NCBI Taxonomy" id="874455"/>
    <lineage>
        <taxon>Eukaryota</taxon>
        <taxon>Metazoa</taxon>
        <taxon>Ecdysozoa</taxon>
        <taxon>Arthropoda</taxon>
        <taxon>Hexapoda</taxon>
        <taxon>Insecta</taxon>
        <taxon>Pterygota</taxon>
        <taxon>Neoptera</taxon>
        <taxon>Endopterygota</taxon>
        <taxon>Lepidoptera</taxon>
        <taxon>Glossata</taxon>
        <taxon>Ditrysia</taxon>
        <taxon>Noctuoidea</taxon>
        <taxon>Erebidae</taxon>
        <taxon>Arctiinae</taxon>
        <taxon>Arctia</taxon>
    </lineage>
</organism>
<evidence type="ECO:0000256" key="1">
    <source>
        <dbReference type="ARBA" id="ARBA00009995"/>
    </source>
</evidence>
<dbReference type="Pfam" id="PF00201">
    <property type="entry name" value="UDPGT"/>
    <property type="match status" value="1"/>
</dbReference>